<keyword evidence="2" id="KW-1185">Reference proteome</keyword>
<protein>
    <recommendedName>
        <fullName evidence="3">DUF2867 domain-containing protein</fullName>
    </recommendedName>
</protein>
<name>A0A1J0W1W7_9NOCA</name>
<accession>A0A1J0W1W7</accession>
<dbReference type="AlphaFoldDB" id="A0A1J0W1W7"/>
<dbReference type="OrthoDB" id="4551029at2"/>
<dbReference type="Proteomes" id="UP000183810">
    <property type="component" value="Chromosome"/>
</dbReference>
<evidence type="ECO:0000313" key="2">
    <source>
        <dbReference type="Proteomes" id="UP000183810"/>
    </source>
</evidence>
<gene>
    <name evidence="1" type="ORF">BOX37_12280</name>
</gene>
<sequence length="134" mass="15190">MVDPDYVDCFRLATVEPATWSPERWARTALDDIAGAKGQFIWRVVLGLRLAPGAPDHVAGWRIAERAPSWIRVEATGWLIAGEILVHLDDEYASMVTAVRYHRRPAARVWRALSGIHRKAVPELLDEVDALRRR</sequence>
<reference evidence="1" key="1">
    <citation type="submission" date="2016-11" db="EMBL/GenBank/DDBJ databases">
        <authorList>
            <person name="Jaros S."/>
            <person name="Januszkiewicz K."/>
            <person name="Wedrychowicz H."/>
        </authorList>
    </citation>
    <scope>NUCLEOTIDE SEQUENCE [LARGE SCALE GENOMIC DNA]</scope>
    <source>
        <strain evidence="1">Y48</strain>
    </source>
</reference>
<dbReference type="KEGG" id="nsl:BOX37_12280"/>
<dbReference type="EMBL" id="CP018082">
    <property type="protein sequence ID" value="APE38266.1"/>
    <property type="molecule type" value="Genomic_DNA"/>
</dbReference>
<organism evidence="1 2">
    <name type="scientific">Nocardia mangyaensis</name>
    <dbReference type="NCBI Taxonomy" id="2213200"/>
    <lineage>
        <taxon>Bacteria</taxon>
        <taxon>Bacillati</taxon>
        <taxon>Actinomycetota</taxon>
        <taxon>Actinomycetes</taxon>
        <taxon>Mycobacteriales</taxon>
        <taxon>Nocardiaceae</taxon>
        <taxon>Nocardia</taxon>
    </lineage>
</organism>
<evidence type="ECO:0008006" key="3">
    <source>
        <dbReference type="Google" id="ProtNLM"/>
    </source>
</evidence>
<evidence type="ECO:0000313" key="1">
    <source>
        <dbReference type="EMBL" id="APE38266.1"/>
    </source>
</evidence>
<proteinExistence type="predicted"/>